<feature type="transmembrane region" description="Helical" evidence="6">
    <location>
        <begin position="255"/>
        <end position="273"/>
    </location>
</feature>
<evidence type="ECO:0000259" key="7">
    <source>
        <dbReference type="PROSITE" id="PS50850"/>
    </source>
</evidence>
<feature type="transmembrane region" description="Helical" evidence="6">
    <location>
        <begin position="119"/>
        <end position="145"/>
    </location>
</feature>
<keyword evidence="3 6" id="KW-0812">Transmembrane</keyword>
<dbReference type="Gene3D" id="1.20.1250.20">
    <property type="entry name" value="MFS general substrate transporter like domains"/>
    <property type="match status" value="1"/>
</dbReference>
<protein>
    <submittedName>
        <fullName evidence="8">Peptide MFS transporter</fullName>
    </submittedName>
</protein>
<dbReference type="InterPro" id="IPR020846">
    <property type="entry name" value="MFS_dom"/>
</dbReference>
<comment type="caution">
    <text evidence="8">The sequence shown here is derived from an EMBL/GenBank/DDBJ whole genome shotgun (WGS) entry which is preliminary data.</text>
</comment>
<dbReference type="InterPro" id="IPR036259">
    <property type="entry name" value="MFS_trans_sf"/>
</dbReference>
<accession>A0ABW3TPU7</accession>
<feature type="transmembrane region" description="Helical" evidence="6">
    <location>
        <begin position="184"/>
        <end position="204"/>
    </location>
</feature>
<keyword evidence="4 6" id="KW-1133">Transmembrane helix</keyword>
<dbReference type="EMBL" id="JBHTLY010000004">
    <property type="protein sequence ID" value="MFD1202224.1"/>
    <property type="molecule type" value="Genomic_DNA"/>
</dbReference>
<evidence type="ECO:0000256" key="2">
    <source>
        <dbReference type="ARBA" id="ARBA00005982"/>
    </source>
</evidence>
<feature type="transmembrane region" description="Helical" evidence="6">
    <location>
        <begin position="363"/>
        <end position="381"/>
    </location>
</feature>
<dbReference type="InterPro" id="IPR005279">
    <property type="entry name" value="Dipep/tripep_permease"/>
</dbReference>
<dbReference type="RefSeq" id="WP_343961179.1">
    <property type="nucleotide sequence ID" value="NZ_BAAAKZ010000010.1"/>
</dbReference>
<feature type="transmembrane region" description="Helical" evidence="6">
    <location>
        <begin position="225"/>
        <end position="249"/>
    </location>
</feature>
<gene>
    <name evidence="8" type="ORF">ACFQ3U_10015</name>
</gene>
<feature type="transmembrane region" description="Helical" evidence="6">
    <location>
        <begin position="293"/>
        <end position="318"/>
    </location>
</feature>
<sequence length="490" mass="52021">MAQQSSLSPLPADAAEGRAPRGFWSVTLTEFWERFSYYGLQGILTYYLLYSLADGGLELSPTTAISIVGAYGGAVYLSQVMGAWIADRLLAQRTTILVGGSIIMVGHISLALVPGTTGLFIGLAAIAIGTGLLKTNVSALVGTLYGGRSRVDRDAGFSYFYMGVNTGAVLGPLLTGFAQVTWGFHLAFGLAAIGMFFGLVQFLLRYRDLPEASRVVFNPIRPSAFAAVVAGAAVAIGVCAALFGAGIIHSDNLNLVVGGVIIAVAVYGFGRILGTRSVTASEKRRIRGYLPMWVAEAVYMGLLLQIFTTIPLLVTARVDLTVGNWEIPEAWFSFVGTIALVVTLWFMGSIWKNSRVGRLTPTNKFSFGLAMIGFAYLLMVLTELTPGRTVSPWFIALCLAIAGASELFVSPIGMSLITSIAPEKFRSQAVALKILTLGVGSTISAVLGTLYTSMSSIGFFCMVGAIGIVSALLLRLVRRPIEAMLGMPEA</sequence>
<feature type="transmembrane region" description="Helical" evidence="6">
    <location>
        <begin position="457"/>
        <end position="477"/>
    </location>
</feature>
<evidence type="ECO:0000256" key="4">
    <source>
        <dbReference type="ARBA" id="ARBA00022989"/>
    </source>
</evidence>
<feature type="domain" description="Major facilitator superfamily (MFS) profile" evidence="7">
    <location>
        <begin position="1"/>
        <end position="482"/>
    </location>
</feature>
<feature type="transmembrane region" description="Helical" evidence="6">
    <location>
        <begin position="393"/>
        <end position="418"/>
    </location>
</feature>
<feature type="transmembrane region" description="Helical" evidence="6">
    <location>
        <begin position="430"/>
        <end position="451"/>
    </location>
</feature>
<name>A0ABW3TPU7_9MICO</name>
<comment type="subcellular location">
    <subcellularLocation>
        <location evidence="1">Cell membrane</location>
        <topology evidence="1">Multi-pass membrane protein</topology>
    </subcellularLocation>
</comment>
<evidence type="ECO:0000313" key="9">
    <source>
        <dbReference type="Proteomes" id="UP001597181"/>
    </source>
</evidence>
<evidence type="ECO:0000256" key="1">
    <source>
        <dbReference type="ARBA" id="ARBA00004651"/>
    </source>
</evidence>
<comment type="similarity">
    <text evidence="2">Belongs to the major facilitator superfamily. Proton-dependent oligopeptide transporter (POT/PTR) (TC 2.A.17) family.</text>
</comment>
<feature type="transmembrane region" description="Helical" evidence="6">
    <location>
        <begin position="330"/>
        <end position="351"/>
    </location>
</feature>
<feature type="transmembrane region" description="Helical" evidence="6">
    <location>
        <begin position="35"/>
        <end position="53"/>
    </location>
</feature>
<dbReference type="InterPro" id="IPR000109">
    <property type="entry name" value="POT_fam"/>
</dbReference>
<dbReference type="PROSITE" id="PS50850">
    <property type="entry name" value="MFS"/>
    <property type="match status" value="1"/>
</dbReference>
<keyword evidence="9" id="KW-1185">Reference proteome</keyword>
<feature type="transmembrane region" description="Helical" evidence="6">
    <location>
        <begin position="157"/>
        <end position="178"/>
    </location>
</feature>
<dbReference type="Pfam" id="PF00854">
    <property type="entry name" value="PTR2"/>
    <property type="match status" value="1"/>
</dbReference>
<dbReference type="Proteomes" id="UP001597181">
    <property type="component" value="Unassembled WGS sequence"/>
</dbReference>
<keyword evidence="5 6" id="KW-0472">Membrane</keyword>
<feature type="transmembrane region" description="Helical" evidence="6">
    <location>
        <begin position="96"/>
        <end position="113"/>
    </location>
</feature>
<reference evidence="9" key="1">
    <citation type="journal article" date="2019" name="Int. J. Syst. Evol. Microbiol.">
        <title>The Global Catalogue of Microorganisms (GCM) 10K type strain sequencing project: providing services to taxonomists for standard genome sequencing and annotation.</title>
        <authorList>
            <consortium name="The Broad Institute Genomics Platform"/>
            <consortium name="The Broad Institute Genome Sequencing Center for Infectious Disease"/>
            <person name="Wu L."/>
            <person name="Ma J."/>
        </authorList>
    </citation>
    <scope>NUCLEOTIDE SEQUENCE [LARGE SCALE GENOMIC DNA]</scope>
    <source>
        <strain evidence="9">CCUG 50213</strain>
    </source>
</reference>
<feature type="transmembrane region" description="Helical" evidence="6">
    <location>
        <begin position="65"/>
        <end position="84"/>
    </location>
</feature>
<dbReference type="SUPFAM" id="SSF103473">
    <property type="entry name" value="MFS general substrate transporter"/>
    <property type="match status" value="1"/>
</dbReference>
<dbReference type="NCBIfam" id="TIGR00924">
    <property type="entry name" value="yjdL_sub1_fam"/>
    <property type="match status" value="1"/>
</dbReference>
<evidence type="ECO:0000256" key="6">
    <source>
        <dbReference type="SAM" id="Phobius"/>
    </source>
</evidence>
<organism evidence="8 9">
    <name type="scientific">Leucobacter albus</name>
    <dbReference type="NCBI Taxonomy" id="272210"/>
    <lineage>
        <taxon>Bacteria</taxon>
        <taxon>Bacillati</taxon>
        <taxon>Actinomycetota</taxon>
        <taxon>Actinomycetes</taxon>
        <taxon>Micrococcales</taxon>
        <taxon>Microbacteriaceae</taxon>
        <taxon>Leucobacter</taxon>
    </lineage>
</organism>
<evidence type="ECO:0000256" key="3">
    <source>
        <dbReference type="ARBA" id="ARBA00022692"/>
    </source>
</evidence>
<evidence type="ECO:0000256" key="5">
    <source>
        <dbReference type="ARBA" id="ARBA00023136"/>
    </source>
</evidence>
<dbReference type="CDD" id="cd17346">
    <property type="entry name" value="MFS_DtpA_like"/>
    <property type="match status" value="1"/>
</dbReference>
<dbReference type="PANTHER" id="PTHR11654">
    <property type="entry name" value="OLIGOPEPTIDE TRANSPORTER-RELATED"/>
    <property type="match status" value="1"/>
</dbReference>
<proteinExistence type="inferred from homology"/>
<evidence type="ECO:0000313" key="8">
    <source>
        <dbReference type="EMBL" id="MFD1202224.1"/>
    </source>
</evidence>